<sequence>MKKLLTTLGVLTASLISAQIGINTDKPNAALDIVSDKSGVLIPRMTAAQIEQINTPTEGELVFSTTNTGSVVNTIGFWYFDGTTWNPIIANNSIGENIYNSDGILTGNRIVSLNNHDMNIGPDKLFISGSTGNIGVNTNLPTEKLDVNGGMRIRNLFKGNVITQGDGLLSFDTGLINHYGDIQYSYLPTDHEGWYLLNGRALSTLPVSVQSRATALGLAGNLPNATGRYIKQGPPGTLSGAASVVLSRANLPNFVLSGNTTTLYHSHPLVSPGAAQVRGTDILQTVNGNANSWELAGGAIVGSILSEGTYTSSASGAHNHTVTIPTGGTGAAIALNPDYIQLNYFIYLGI</sequence>
<protein>
    <recommendedName>
        <fullName evidence="4">Phage tail collar domain-containing protein</fullName>
    </recommendedName>
</protein>
<dbReference type="RefSeq" id="WP_111954721.1">
    <property type="nucleotide sequence ID" value="NZ_BJYI01000005.1"/>
</dbReference>
<feature type="chain" id="PRO_5021891920" description="Phage tail collar domain-containing protein" evidence="1">
    <location>
        <begin position="19"/>
        <end position="350"/>
    </location>
</feature>
<organism evidence="2 3">
    <name type="scientific">Chryseobacterium lathyri</name>
    <dbReference type="NCBI Taxonomy" id="395933"/>
    <lineage>
        <taxon>Bacteria</taxon>
        <taxon>Pseudomonadati</taxon>
        <taxon>Bacteroidota</taxon>
        <taxon>Flavobacteriia</taxon>
        <taxon>Flavobacteriales</taxon>
        <taxon>Weeksellaceae</taxon>
        <taxon>Chryseobacterium group</taxon>
        <taxon>Chryseobacterium</taxon>
    </lineage>
</organism>
<dbReference type="Proteomes" id="UP000321150">
    <property type="component" value="Unassembled WGS sequence"/>
</dbReference>
<evidence type="ECO:0008006" key="4">
    <source>
        <dbReference type="Google" id="ProtNLM"/>
    </source>
</evidence>
<dbReference type="OrthoDB" id="1159290at2"/>
<gene>
    <name evidence="2" type="ORF">CLA01_15700</name>
</gene>
<dbReference type="AlphaFoldDB" id="A0A511Y8I3"/>
<keyword evidence="1" id="KW-0732">Signal</keyword>
<feature type="signal peptide" evidence="1">
    <location>
        <begin position="1"/>
        <end position="18"/>
    </location>
</feature>
<evidence type="ECO:0000313" key="2">
    <source>
        <dbReference type="EMBL" id="GEN71498.1"/>
    </source>
</evidence>
<reference evidence="2 3" key="1">
    <citation type="submission" date="2019-07" db="EMBL/GenBank/DDBJ databases">
        <title>Whole genome shotgun sequence of Chryseobacterium lathyri NBRC 105250.</title>
        <authorList>
            <person name="Hosoyama A."/>
            <person name="Uohara A."/>
            <person name="Ohji S."/>
            <person name="Ichikawa N."/>
        </authorList>
    </citation>
    <scope>NUCLEOTIDE SEQUENCE [LARGE SCALE GENOMIC DNA]</scope>
    <source>
        <strain evidence="2 3">NBRC 105250</strain>
    </source>
</reference>
<evidence type="ECO:0000256" key="1">
    <source>
        <dbReference type="SAM" id="SignalP"/>
    </source>
</evidence>
<accession>A0A511Y8I3</accession>
<proteinExistence type="predicted"/>
<dbReference type="EMBL" id="BJYI01000005">
    <property type="protein sequence ID" value="GEN71498.1"/>
    <property type="molecule type" value="Genomic_DNA"/>
</dbReference>
<evidence type="ECO:0000313" key="3">
    <source>
        <dbReference type="Proteomes" id="UP000321150"/>
    </source>
</evidence>
<comment type="caution">
    <text evidence="2">The sequence shown here is derived from an EMBL/GenBank/DDBJ whole genome shotgun (WGS) entry which is preliminary data.</text>
</comment>
<name>A0A511Y8I3_9FLAO</name>